<feature type="region of interest" description="Disordered" evidence="7">
    <location>
        <begin position="14"/>
        <end position="35"/>
    </location>
</feature>
<feature type="compositionally biased region" description="Polar residues" evidence="7">
    <location>
        <begin position="20"/>
        <end position="31"/>
    </location>
</feature>
<dbReference type="InterPro" id="IPR013655">
    <property type="entry name" value="PAS_fold_3"/>
</dbReference>
<dbReference type="PANTHER" id="PTHR47172:SF24">
    <property type="entry name" value="GATA ZINC FINGER DOMAIN-CONTAINING PROTEIN 14-RELATED"/>
    <property type="match status" value="1"/>
</dbReference>
<evidence type="ECO:0000256" key="7">
    <source>
        <dbReference type="SAM" id="MobiDB-lite"/>
    </source>
</evidence>
<dbReference type="InterPro" id="IPR013088">
    <property type="entry name" value="Znf_NHR/GATA"/>
</dbReference>
<feature type="domain" description="PAS" evidence="8">
    <location>
        <begin position="42"/>
        <end position="105"/>
    </location>
</feature>
<dbReference type="SMART" id="SM00091">
    <property type="entry name" value="PAS"/>
    <property type="match status" value="1"/>
</dbReference>
<dbReference type="PANTHER" id="PTHR47172">
    <property type="entry name" value="OS01G0976800 PROTEIN"/>
    <property type="match status" value="1"/>
</dbReference>
<feature type="compositionally biased region" description="Polar residues" evidence="7">
    <location>
        <begin position="215"/>
        <end position="231"/>
    </location>
</feature>
<reference evidence="10 11" key="1">
    <citation type="submission" date="2019-04" db="EMBL/GenBank/DDBJ databases">
        <title>Aspergillus burnettii sp. nov., novel species from soil in southeast Queensland.</title>
        <authorList>
            <person name="Gilchrist C.L.M."/>
            <person name="Pitt J.I."/>
            <person name="Lange L."/>
            <person name="Lacey H.J."/>
            <person name="Vuong D."/>
            <person name="Midgley D.J."/>
            <person name="Greenfield P."/>
            <person name="Bradbury M."/>
            <person name="Lacey E."/>
            <person name="Busk P.K."/>
            <person name="Pilgaard B."/>
            <person name="Chooi Y.H."/>
            <person name="Piggott A.M."/>
        </authorList>
    </citation>
    <scope>NUCLEOTIDE SEQUENCE [LARGE SCALE GENOMIC DNA]</scope>
    <source>
        <strain evidence="10 11">FRR 5400</strain>
    </source>
</reference>
<organism evidence="10 11">
    <name type="scientific">Petromyces alliaceus</name>
    <name type="common">Aspergillus alliaceus</name>
    <dbReference type="NCBI Taxonomy" id="209559"/>
    <lineage>
        <taxon>Eukaryota</taxon>
        <taxon>Fungi</taxon>
        <taxon>Dikarya</taxon>
        <taxon>Ascomycota</taxon>
        <taxon>Pezizomycotina</taxon>
        <taxon>Eurotiomycetes</taxon>
        <taxon>Eurotiomycetidae</taxon>
        <taxon>Eurotiales</taxon>
        <taxon>Aspergillaceae</taxon>
        <taxon>Aspergillus</taxon>
        <taxon>Aspergillus subgen. Circumdati</taxon>
    </lineage>
</organism>
<feature type="region of interest" description="Disordered" evidence="7">
    <location>
        <begin position="193"/>
        <end position="253"/>
    </location>
</feature>
<dbReference type="SMART" id="SM00401">
    <property type="entry name" value="ZnF_GATA"/>
    <property type="match status" value="1"/>
</dbReference>
<feature type="compositionally biased region" description="Acidic residues" evidence="7">
    <location>
        <begin position="239"/>
        <end position="253"/>
    </location>
</feature>
<dbReference type="CDD" id="cd00202">
    <property type="entry name" value="ZnF_GATA"/>
    <property type="match status" value="1"/>
</dbReference>
<dbReference type="Gene3D" id="3.30.50.10">
    <property type="entry name" value="Erythroid Transcription Factor GATA-1, subunit A"/>
    <property type="match status" value="1"/>
</dbReference>
<evidence type="ECO:0000256" key="6">
    <source>
        <dbReference type="PROSITE-ProRule" id="PRU00094"/>
    </source>
</evidence>
<evidence type="ECO:0000256" key="4">
    <source>
        <dbReference type="ARBA" id="ARBA00023015"/>
    </source>
</evidence>
<dbReference type="EMBL" id="SPNV01000102">
    <property type="protein sequence ID" value="KAF5861329.1"/>
    <property type="molecule type" value="Genomic_DNA"/>
</dbReference>
<evidence type="ECO:0000256" key="3">
    <source>
        <dbReference type="ARBA" id="ARBA00022833"/>
    </source>
</evidence>
<accession>A0A8H6E6K1</accession>
<dbReference type="AlphaFoldDB" id="A0A8H6E6K1"/>
<dbReference type="Gene3D" id="3.30.450.20">
    <property type="entry name" value="PAS domain"/>
    <property type="match status" value="1"/>
</dbReference>
<evidence type="ECO:0000259" key="9">
    <source>
        <dbReference type="PROSITE" id="PS50114"/>
    </source>
</evidence>
<dbReference type="GO" id="GO:0006355">
    <property type="term" value="P:regulation of DNA-templated transcription"/>
    <property type="evidence" value="ECO:0007669"/>
    <property type="project" value="InterPro"/>
</dbReference>
<dbReference type="InterPro" id="IPR000014">
    <property type="entry name" value="PAS"/>
</dbReference>
<name>A0A8H6E6K1_PETAA</name>
<protein>
    <submittedName>
        <fullName evidence="10">Blue light receptor</fullName>
    </submittedName>
</protein>
<evidence type="ECO:0000313" key="11">
    <source>
        <dbReference type="Proteomes" id="UP000541154"/>
    </source>
</evidence>
<evidence type="ECO:0000256" key="2">
    <source>
        <dbReference type="ARBA" id="ARBA00022771"/>
    </source>
</evidence>
<dbReference type="SUPFAM" id="SSF55785">
    <property type="entry name" value="PYP-like sensor domain (PAS domain)"/>
    <property type="match status" value="1"/>
</dbReference>
<comment type="caution">
    <text evidence="10">The sequence shown here is derived from an EMBL/GenBank/DDBJ whole genome shotgun (WGS) entry which is preliminary data.</text>
</comment>
<dbReference type="PROSITE" id="PS50112">
    <property type="entry name" value="PAS"/>
    <property type="match status" value="1"/>
</dbReference>
<evidence type="ECO:0000313" key="10">
    <source>
        <dbReference type="EMBL" id="KAF5861329.1"/>
    </source>
</evidence>
<evidence type="ECO:0000256" key="5">
    <source>
        <dbReference type="ARBA" id="ARBA00023163"/>
    </source>
</evidence>
<keyword evidence="4" id="KW-0805">Transcription regulation</keyword>
<dbReference type="GO" id="GO:0043565">
    <property type="term" value="F:sequence-specific DNA binding"/>
    <property type="evidence" value="ECO:0007669"/>
    <property type="project" value="InterPro"/>
</dbReference>
<dbReference type="PROSITE" id="PS00344">
    <property type="entry name" value="GATA_ZN_FINGER_1"/>
    <property type="match status" value="1"/>
</dbReference>
<gene>
    <name evidence="10" type="primary">WC2</name>
    <name evidence="10" type="ORF">ETB97_000366</name>
</gene>
<evidence type="ECO:0000256" key="1">
    <source>
        <dbReference type="ARBA" id="ARBA00022723"/>
    </source>
</evidence>
<proteinExistence type="predicted"/>
<sequence>MLDERHDSIAREVQRFLSPPTGNAAAQNSPSAADEQGWPQLVLNEMKDMLLLLSSEGNVLYAAPSCKSITGYDASQLEQNALARFIHSDDQDMFSEEMNECMTRIQPVQCHFRFCTKDNNNNTSCILEAYGHPHMKTGTPSESPENRDGGCIGIILLCRPYPTRSSQLIDSFLEHKIENVRLNHRIAQLREEEEEDLATYQQSYPSDSAGEPSSRHNSAHSGRTNSNQSSLPDAAAFGEENESSDTLTIDDPDAQSFSANVADTLSQEEDMSHIDGIEMLTGLHYGEGERSQGLSTGVRQGRLIHFDMESAKLDQQTRIIQDSDRKKRQKGEYMCTDCGTSDSPEWRKGPEGPKTLCNACGLRWAKKEKKRQDHI</sequence>
<dbReference type="PROSITE" id="PS50114">
    <property type="entry name" value="GATA_ZN_FINGER_2"/>
    <property type="match status" value="1"/>
</dbReference>
<dbReference type="SUPFAM" id="SSF57716">
    <property type="entry name" value="Glucocorticoid receptor-like (DNA-binding domain)"/>
    <property type="match status" value="1"/>
</dbReference>
<feature type="domain" description="GATA-type" evidence="9">
    <location>
        <begin position="329"/>
        <end position="362"/>
    </location>
</feature>
<dbReference type="Pfam" id="PF08447">
    <property type="entry name" value="PAS_3"/>
    <property type="match status" value="1"/>
</dbReference>
<dbReference type="InterPro" id="IPR000679">
    <property type="entry name" value="Znf_GATA"/>
</dbReference>
<keyword evidence="5" id="KW-0804">Transcription</keyword>
<keyword evidence="11" id="KW-1185">Reference proteome</keyword>
<evidence type="ECO:0000259" key="8">
    <source>
        <dbReference type="PROSITE" id="PS50112"/>
    </source>
</evidence>
<keyword evidence="1" id="KW-0479">Metal-binding</keyword>
<keyword evidence="10" id="KW-0675">Receptor</keyword>
<dbReference type="Pfam" id="PF00320">
    <property type="entry name" value="GATA"/>
    <property type="match status" value="1"/>
</dbReference>
<dbReference type="CDD" id="cd00130">
    <property type="entry name" value="PAS"/>
    <property type="match status" value="1"/>
</dbReference>
<dbReference type="NCBIfam" id="TIGR00229">
    <property type="entry name" value="sensory_box"/>
    <property type="match status" value="1"/>
</dbReference>
<keyword evidence="2 6" id="KW-0863">Zinc-finger</keyword>
<dbReference type="GO" id="GO:0008270">
    <property type="term" value="F:zinc ion binding"/>
    <property type="evidence" value="ECO:0007669"/>
    <property type="project" value="UniProtKB-KW"/>
</dbReference>
<keyword evidence="3" id="KW-0862">Zinc</keyword>
<dbReference type="InterPro" id="IPR035965">
    <property type="entry name" value="PAS-like_dom_sf"/>
</dbReference>
<dbReference type="Proteomes" id="UP000541154">
    <property type="component" value="Unassembled WGS sequence"/>
</dbReference>